<comment type="caution">
    <text evidence="1">The sequence shown here is derived from an EMBL/GenBank/DDBJ whole genome shotgun (WGS) entry which is preliminary data.</text>
</comment>
<dbReference type="EMBL" id="NESQ01000005">
    <property type="protein sequence ID" value="PUU83965.1"/>
    <property type="molecule type" value="Genomic_DNA"/>
</dbReference>
<dbReference type="AlphaFoldDB" id="A0A2T7A8C4"/>
<keyword evidence="2" id="KW-1185">Reference proteome</keyword>
<proteinExistence type="predicted"/>
<sequence>MKVTPNQEICFLLLLPPVLTLTRVLLESHLGFLAQVFKFSTVQRLPNLLVSNPRAKWVCVLKNLRNLGLRGGKDRNPTSHTSKGMVSQSWQLKIFL</sequence>
<name>A0A2T7A8C4_TUBBO</name>
<evidence type="ECO:0000313" key="2">
    <source>
        <dbReference type="Proteomes" id="UP000244722"/>
    </source>
</evidence>
<organism evidence="1 2">
    <name type="scientific">Tuber borchii</name>
    <name type="common">White truffle</name>
    <dbReference type="NCBI Taxonomy" id="42251"/>
    <lineage>
        <taxon>Eukaryota</taxon>
        <taxon>Fungi</taxon>
        <taxon>Dikarya</taxon>
        <taxon>Ascomycota</taxon>
        <taxon>Pezizomycotina</taxon>
        <taxon>Pezizomycetes</taxon>
        <taxon>Pezizales</taxon>
        <taxon>Tuberaceae</taxon>
        <taxon>Tuber</taxon>
    </lineage>
</organism>
<dbReference type="Proteomes" id="UP000244722">
    <property type="component" value="Unassembled WGS sequence"/>
</dbReference>
<protein>
    <submittedName>
        <fullName evidence="1">Uncharacterized protein</fullName>
    </submittedName>
</protein>
<reference evidence="1 2" key="1">
    <citation type="submission" date="2017-04" db="EMBL/GenBank/DDBJ databases">
        <title>Draft genome sequence of Tuber borchii Vittad., a whitish edible truffle.</title>
        <authorList>
            <consortium name="DOE Joint Genome Institute"/>
            <person name="Murat C."/>
            <person name="Kuo A."/>
            <person name="Barry K.W."/>
            <person name="Clum A."/>
            <person name="Dockter R.B."/>
            <person name="Fauchery L."/>
            <person name="Iotti M."/>
            <person name="Kohler A."/>
            <person name="Labutti K."/>
            <person name="Lindquist E.A."/>
            <person name="Lipzen A."/>
            <person name="Ohm R.A."/>
            <person name="Wang M."/>
            <person name="Grigoriev I.V."/>
            <person name="Zambonelli A."/>
            <person name="Martin F.M."/>
        </authorList>
    </citation>
    <scope>NUCLEOTIDE SEQUENCE [LARGE SCALE GENOMIC DNA]</scope>
    <source>
        <strain evidence="1 2">Tbo3840</strain>
    </source>
</reference>
<gene>
    <name evidence="1" type="ORF">B9Z19DRAFT_1071208</name>
</gene>
<evidence type="ECO:0000313" key="1">
    <source>
        <dbReference type="EMBL" id="PUU83965.1"/>
    </source>
</evidence>
<accession>A0A2T7A8C4</accession>